<keyword evidence="2" id="KW-1185">Reference proteome</keyword>
<evidence type="ECO:0000313" key="1">
    <source>
        <dbReference type="EMBL" id="KAF7274027.1"/>
    </source>
</evidence>
<dbReference type="Proteomes" id="UP000625711">
    <property type="component" value="Unassembled WGS sequence"/>
</dbReference>
<name>A0A834I7E8_RHYFE</name>
<protein>
    <submittedName>
        <fullName evidence="1">Uncharacterized protein</fullName>
    </submittedName>
</protein>
<evidence type="ECO:0000313" key="2">
    <source>
        <dbReference type="Proteomes" id="UP000625711"/>
    </source>
</evidence>
<sequence>TGTLMGKYGRDLYGKLITTEEQVWEPKNYEEICEERCECEDDEDDEE</sequence>
<dbReference type="EMBL" id="JAACXV010013132">
    <property type="protein sequence ID" value="KAF7274027.1"/>
    <property type="molecule type" value="Genomic_DNA"/>
</dbReference>
<gene>
    <name evidence="1" type="ORF">GWI33_013287</name>
</gene>
<organism evidence="1 2">
    <name type="scientific">Rhynchophorus ferrugineus</name>
    <name type="common">Red palm weevil</name>
    <name type="synonym">Curculio ferrugineus</name>
    <dbReference type="NCBI Taxonomy" id="354439"/>
    <lineage>
        <taxon>Eukaryota</taxon>
        <taxon>Metazoa</taxon>
        <taxon>Ecdysozoa</taxon>
        <taxon>Arthropoda</taxon>
        <taxon>Hexapoda</taxon>
        <taxon>Insecta</taxon>
        <taxon>Pterygota</taxon>
        <taxon>Neoptera</taxon>
        <taxon>Endopterygota</taxon>
        <taxon>Coleoptera</taxon>
        <taxon>Polyphaga</taxon>
        <taxon>Cucujiformia</taxon>
        <taxon>Curculionidae</taxon>
        <taxon>Dryophthorinae</taxon>
        <taxon>Rhynchophorus</taxon>
    </lineage>
</organism>
<dbReference type="AlphaFoldDB" id="A0A834I7E8"/>
<feature type="non-terminal residue" evidence="1">
    <location>
        <position position="1"/>
    </location>
</feature>
<reference evidence="1" key="1">
    <citation type="submission" date="2020-08" db="EMBL/GenBank/DDBJ databases">
        <title>Genome sequencing and assembly of the red palm weevil Rhynchophorus ferrugineus.</title>
        <authorList>
            <person name="Dias G.B."/>
            <person name="Bergman C.M."/>
            <person name="Manee M."/>
        </authorList>
    </citation>
    <scope>NUCLEOTIDE SEQUENCE</scope>
    <source>
        <strain evidence="1">AA-2017</strain>
        <tissue evidence="1">Whole larva</tissue>
    </source>
</reference>
<accession>A0A834I7E8</accession>
<comment type="caution">
    <text evidence="1">The sequence shown here is derived from an EMBL/GenBank/DDBJ whole genome shotgun (WGS) entry which is preliminary data.</text>
</comment>
<proteinExistence type="predicted"/>